<dbReference type="Pfam" id="PF03133">
    <property type="entry name" value="TTL"/>
    <property type="match status" value="1"/>
</dbReference>
<dbReference type="Gene3D" id="2.20.25.240">
    <property type="match status" value="1"/>
</dbReference>
<dbReference type="InterPro" id="IPR051437">
    <property type="entry name" value="TTLL_monoglycylase"/>
</dbReference>
<evidence type="ECO:0000256" key="4">
    <source>
        <dbReference type="ARBA" id="ARBA00022723"/>
    </source>
</evidence>
<evidence type="ECO:0000256" key="2">
    <source>
        <dbReference type="ARBA" id="ARBA00022490"/>
    </source>
</evidence>
<gene>
    <name evidence="12" type="ORF">EDS130_LOCUS15354</name>
</gene>
<keyword evidence="3" id="KW-0436">Ligase</keyword>
<evidence type="ECO:0000256" key="10">
    <source>
        <dbReference type="SAM" id="MobiDB-lite"/>
    </source>
</evidence>
<dbReference type="GO" id="GO:0008270">
    <property type="term" value="F:zinc ion binding"/>
    <property type="evidence" value="ECO:0007669"/>
    <property type="project" value="UniProtKB-KW"/>
</dbReference>
<evidence type="ECO:0000259" key="11">
    <source>
        <dbReference type="Pfam" id="PF04500"/>
    </source>
</evidence>
<keyword evidence="5" id="KW-0547">Nucleotide-binding</keyword>
<dbReference type="InterPro" id="IPR004344">
    <property type="entry name" value="TTL/TTLL_fam"/>
</dbReference>
<dbReference type="GO" id="GO:0005524">
    <property type="term" value="F:ATP binding"/>
    <property type="evidence" value="ECO:0007669"/>
    <property type="project" value="UniProtKB-KW"/>
</dbReference>
<dbReference type="SUPFAM" id="SSF56059">
    <property type="entry name" value="Glutathione synthetase ATP-binding domain-like"/>
    <property type="match status" value="1"/>
</dbReference>
<dbReference type="GO" id="GO:0005930">
    <property type="term" value="C:axoneme"/>
    <property type="evidence" value="ECO:0007669"/>
    <property type="project" value="TreeGrafter"/>
</dbReference>
<evidence type="ECO:0000256" key="9">
    <source>
        <dbReference type="ARBA" id="ARBA00023212"/>
    </source>
</evidence>
<evidence type="ECO:0000313" key="12">
    <source>
        <dbReference type="EMBL" id="CAF1010288.1"/>
    </source>
</evidence>
<feature type="region of interest" description="Disordered" evidence="10">
    <location>
        <begin position="627"/>
        <end position="659"/>
    </location>
</feature>
<dbReference type="OrthoDB" id="202825at2759"/>
<dbReference type="Pfam" id="PF04500">
    <property type="entry name" value="FLYWCH"/>
    <property type="match status" value="1"/>
</dbReference>
<dbReference type="AlphaFoldDB" id="A0A814HKT7"/>
<evidence type="ECO:0000256" key="1">
    <source>
        <dbReference type="ARBA" id="ARBA00004245"/>
    </source>
</evidence>
<evidence type="ECO:0000256" key="6">
    <source>
        <dbReference type="ARBA" id="ARBA00022771"/>
    </source>
</evidence>
<dbReference type="PROSITE" id="PS51221">
    <property type="entry name" value="TTL"/>
    <property type="match status" value="1"/>
</dbReference>
<evidence type="ECO:0000256" key="8">
    <source>
        <dbReference type="ARBA" id="ARBA00022840"/>
    </source>
</evidence>
<dbReference type="PANTHER" id="PTHR45870">
    <property type="entry name" value="TUBULIN MONOGLYCYLASE TTLL3"/>
    <property type="match status" value="1"/>
</dbReference>
<protein>
    <recommendedName>
        <fullName evidence="11">FLYWCH-type domain-containing protein</fullName>
    </recommendedName>
</protein>
<name>A0A814HKT7_ADIRI</name>
<accession>A0A814HKT7</accession>
<dbReference type="GO" id="GO:0070736">
    <property type="term" value="F:protein-glycine ligase activity, initiating"/>
    <property type="evidence" value="ECO:0007669"/>
    <property type="project" value="TreeGrafter"/>
</dbReference>
<comment type="subcellular location">
    <subcellularLocation>
        <location evidence="1">Cytoplasm</location>
        <location evidence="1">Cytoskeleton</location>
    </subcellularLocation>
</comment>
<reference evidence="12" key="1">
    <citation type="submission" date="2021-02" db="EMBL/GenBank/DDBJ databases">
        <authorList>
            <person name="Nowell W R."/>
        </authorList>
    </citation>
    <scope>NUCLEOTIDE SEQUENCE</scope>
</reference>
<proteinExistence type="predicted"/>
<evidence type="ECO:0000256" key="7">
    <source>
        <dbReference type="ARBA" id="ARBA00022833"/>
    </source>
</evidence>
<keyword evidence="6" id="KW-0863">Zinc-finger</keyword>
<organism evidence="12 13">
    <name type="scientific">Adineta ricciae</name>
    <name type="common">Rotifer</name>
    <dbReference type="NCBI Taxonomy" id="249248"/>
    <lineage>
        <taxon>Eukaryota</taxon>
        <taxon>Metazoa</taxon>
        <taxon>Spiralia</taxon>
        <taxon>Gnathifera</taxon>
        <taxon>Rotifera</taxon>
        <taxon>Eurotatoria</taxon>
        <taxon>Bdelloidea</taxon>
        <taxon>Adinetida</taxon>
        <taxon>Adinetidae</taxon>
        <taxon>Adineta</taxon>
    </lineage>
</organism>
<dbReference type="GO" id="GO:0015630">
    <property type="term" value="C:microtubule cytoskeleton"/>
    <property type="evidence" value="ECO:0007669"/>
    <property type="project" value="TreeGrafter"/>
</dbReference>
<dbReference type="PANTHER" id="PTHR45870:SF2">
    <property type="entry name" value="TUBULIN MONOGLYCYLASE TTLL3"/>
    <property type="match status" value="1"/>
</dbReference>
<feature type="region of interest" description="Disordered" evidence="10">
    <location>
        <begin position="734"/>
        <end position="773"/>
    </location>
</feature>
<evidence type="ECO:0000256" key="5">
    <source>
        <dbReference type="ARBA" id="ARBA00022741"/>
    </source>
</evidence>
<sequence>MNNLDVLAELASNQKPIKQESDLLNSSFIFKTTQKGKPCIILDGHRYKHRRDNLDGSMSWTCTHELCSASVRTYGDRVVRRNDGHLHGRTLHVDPQQEFLSRLKKRAAEDTVTIPRIYDEELERSISEHSIEIREHLPTFTSIKSTLYRHRQRNQKCSTVPTDCKSLPPKKRPLTIDTENQDEKRRKYSSSSVGLCTVLKNLPWFHSGSADEFYPRCYKLTHDDERTAFIDDYRLTACISFLKLIRNRCKGILEPNINSSLDMSLSQPSLQIVPSSYIEFALNKVEQFTAARDHEDIDIKLTSQKASTDEQWAQFIEQFYAASHFYAEIDGMKTYSNRVEQCLKNVEHHWPQYRIDGTRNIWISKPGAKSRGRGIVVYDRLEDMLKLCTSTVTDKAKFIVQKYIERPLLIHNVKFDIRQWFLVTDWNPLTIWMYKDCYLRFCTEYFSLATRQQNVHLCNHAIQKHYKNNASRHSDLPRENMWKSAEFVDKYLRPKKLAAKWDSFIYPAMKEAIICSMLVAQDTIDIRKNSFELFGADFMLGEDLQPWLIEINCSPTMARCTAVTTEMCDAVLEDTCKVVIDRKYERSEDTGRFELIHKGTLVAVPNYVGIDLRVEGKTYKNNRTRVLRSNSTKTDAPASAPAATTSSKKSLSDSINLPTDRQDTFLETTQSSVDFTINTKTIDDPASSTKGARDAHVSKINLGECLFEEEELKSPGTLPFFRRIQNTFLSHKRKEPNIGETNHNSKVFDSASNISAPSTLETDNEHMNAISMS</sequence>
<keyword evidence="2" id="KW-0963">Cytoplasm</keyword>
<feature type="compositionally biased region" description="Low complexity" evidence="10">
    <location>
        <begin position="631"/>
        <end position="654"/>
    </location>
</feature>
<feature type="compositionally biased region" description="Polar residues" evidence="10">
    <location>
        <begin position="739"/>
        <end position="761"/>
    </location>
</feature>
<dbReference type="Gene3D" id="3.30.470.20">
    <property type="entry name" value="ATP-grasp fold, B domain"/>
    <property type="match status" value="1"/>
</dbReference>
<dbReference type="EMBL" id="CAJNOJ010000064">
    <property type="protein sequence ID" value="CAF1010288.1"/>
    <property type="molecule type" value="Genomic_DNA"/>
</dbReference>
<keyword evidence="4" id="KW-0479">Metal-binding</keyword>
<dbReference type="InterPro" id="IPR007588">
    <property type="entry name" value="Znf_FLYWCH"/>
</dbReference>
<dbReference type="GO" id="GO:0060271">
    <property type="term" value="P:cilium assembly"/>
    <property type="evidence" value="ECO:0007669"/>
    <property type="project" value="TreeGrafter"/>
</dbReference>
<evidence type="ECO:0000256" key="3">
    <source>
        <dbReference type="ARBA" id="ARBA00022598"/>
    </source>
</evidence>
<keyword evidence="8" id="KW-0067">ATP-binding</keyword>
<evidence type="ECO:0000313" key="13">
    <source>
        <dbReference type="Proteomes" id="UP000663852"/>
    </source>
</evidence>
<keyword evidence="7" id="KW-0862">Zinc</keyword>
<dbReference type="FunFam" id="3.30.470.20:FF:000032">
    <property type="entry name" value="tubulin monoglycylase TTLL3 isoform X2"/>
    <property type="match status" value="1"/>
</dbReference>
<dbReference type="GO" id="GO:0003341">
    <property type="term" value="P:cilium movement"/>
    <property type="evidence" value="ECO:0007669"/>
    <property type="project" value="TreeGrafter"/>
</dbReference>
<feature type="domain" description="FLYWCH-type" evidence="11">
    <location>
        <begin position="30"/>
        <end position="87"/>
    </location>
</feature>
<keyword evidence="9" id="KW-0206">Cytoskeleton</keyword>
<comment type="caution">
    <text evidence="12">The sequence shown here is derived from an EMBL/GenBank/DDBJ whole genome shotgun (WGS) entry which is preliminary data.</text>
</comment>
<dbReference type="Proteomes" id="UP000663852">
    <property type="component" value="Unassembled WGS sequence"/>
</dbReference>